<evidence type="ECO:0000256" key="8">
    <source>
        <dbReference type="ARBA" id="ARBA00022692"/>
    </source>
</evidence>
<evidence type="ECO:0000256" key="9">
    <source>
        <dbReference type="ARBA" id="ARBA00022989"/>
    </source>
</evidence>
<keyword evidence="15" id="KW-1185">Reference proteome</keyword>
<keyword evidence="9 11" id="KW-1133">Transmembrane helix</keyword>
<evidence type="ECO:0000256" key="6">
    <source>
        <dbReference type="ARBA" id="ARBA00022505"/>
    </source>
</evidence>
<dbReference type="Pfam" id="PF00528">
    <property type="entry name" value="BPD_transp_1"/>
    <property type="match status" value="1"/>
</dbReference>
<feature type="transmembrane region" description="Helical" evidence="11">
    <location>
        <begin position="50"/>
        <end position="75"/>
    </location>
</feature>
<evidence type="ECO:0000259" key="13">
    <source>
        <dbReference type="PROSITE" id="PS50928"/>
    </source>
</evidence>
<evidence type="ECO:0000256" key="12">
    <source>
        <dbReference type="RuleBase" id="RU365097"/>
    </source>
</evidence>
<dbReference type="RefSeq" id="WP_124223278.1">
    <property type="nucleotide sequence ID" value="NZ_RKQL01000005.1"/>
</dbReference>
<protein>
    <recommendedName>
        <fullName evidence="12">Molybdenum transport system permease</fullName>
    </recommendedName>
</protein>
<evidence type="ECO:0000256" key="11">
    <source>
        <dbReference type="RuleBase" id="RU363032"/>
    </source>
</evidence>
<evidence type="ECO:0000256" key="1">
    <source>
        <dbReference type="ARBA" id="ARBA00002949"/>
    </source>
</evidence>
<evidence type="ECO:0000313" key="15">
    <source>
        <dbReference type="Proteomes" id="UP000272193"/>
    </source>
</evidence>
<evidence type="ECO:0000256" key="4">
    <source>
        <dbReference type="ARBA" id="ARBA00022448"/>
    </source>
</evidence>
<feature type="transmembrane region" description="Helical" evidence="11">
    <location>
        <begin position="207"/>
        <end position="225"/>
    </location>
</feature>
<name>A0A3N4UW20_9BURK</name>
<keyword evidence="7 12" id="KW-0997">Cell inner membrane</keyword>
<dbReference type="NCBIfam" id="TIGR02141">
    <property type="entry name" value="modB_ABC"/>
    <property type="match status" value="1"/>
</dbReference>
<feature type="domain" description="ABC transmembrane type-1" evidence="13">
    <location>
        <begin position="18"/>
        <end position="222"/>
    </location>
</feature>
<organism evidence="14 15">
    <name type="scientific">Tibeticola sediminis</name>
    <dbReference type="NCBI Taxonomy" id="1917811"/>
    <lineage>
        <taxon>Bacteria</taxon>
        <taxon>Pseudomonadati</taxon>
        <taxon>Pseudomonadota</taxon>
        <taxon>Betaproteobacteria</taxon>
        <taxon>Burkholderiales</taxon>
        <taxon>Comamonadaceae</taxon>
        <taxon>Tibeticola</taxon>
    </lineage>
</organism>
<dbReference type="PANTHER" id="PTHR30183">
    <property type="entry name" value="MOLYBDENUM TRANSPORT SYSTEM PERMEASE PROTEIN MODB"/>
    <property type="match status" value="1"/>
</dbReference>
<dbReference type="SUPFAM" id="SSF161098">
    <property type="entry name" value="MetI-like"/>
    <property type="match status" value="1"/>
</dbReference>
<evidence type="ECO:0000256" key="10">
    <source>
        <dbReference type="ARBA" id="ARBA00023136"/>
    </source>
</evidence>
<dbReference type="PANTHER" id="PTHR30183:SF8">
    <property type="entry name" value="MOLYBDENUM TRANSPORT SYSTEM PERMEASE"/>
    <property type="match status" value="1"/>
</dbReference>
<feature type="transmembrane region" description="Helical" evidence="11">
    <location>
        <begin position="144"/>
        <end position="165"/>
    </location>
</feature>
<keyword evidence="8 11" id="KW-0812">Transmembrane</keyword>
<comment type="similarity">
    <text evidence="3 12">Belongs to the binding-protein-dependent transport system permease family. CysTW subfamily.</text>
</comment>
<comment type="caution">
    <text evidence="14">The sequence shown here is derived from an EMBL/GenBank/DDBJ whole genome shotgun (WGS) entry which is preliminary data.</text>
</comment>
<dbReference type="InterPro" id="IPR035906">
    <property type="entry name" value="MetI-like_sf"/>
</dbReference>
<dbReference type="OrthoDB" id="9795403at2"/>
<dbReference type="AlphaFoldDB" id="A0A3N4UW20"/>
<accession>A0A3N4UW20</accession>
<dbReference type="PROSITE" id="PS50928">
    <property type="entry name" value="ABC_TM1"/>
    <property type="match status" value="1"/>
</dbReference>
<proteinExistence type="inferred from homology"/>
<keyword evidence="5" id="KW-1003">Cell membrane</keyword>
<comment type="subcellular location">
    <subcellularLocation>
        <location evidence="2 12">Cell inner membrane</location>
        <topology evidence="2 12">Multi-pass membrane protein</topology>
    </subcellularLocation>
    <subcellularLocation>
        <location evidence="11">Cell membrane</location>
        <topology evidence="11">Multi-pass membrane protein</topology>
    </subcellularLocation>
</comment>
<keyword evidence="6 12" id="KW-0500">Molybdenum</keyword>
<dbReference type="GO" id="GO:0005886">
    <property type="term" value="C:plasma membrane"/>
    <property type="evidence" value="ECO:0007669"/>
    <property type="project" value="UniProtKB-SubCell"/>
</dbReference>
<dbReference type="Gene3D" id="1.10.3720.10">
    <property type="entry name" value="MetI-like"/>
    <property type="match status" value="1"/>
</dbReference>
<feature type="transmembrane region" description="Helical" evidence="11">
    <location>
        <begin position="95"/>
        <end position="115"/>
    </location>
</feature>
<gene>
    <name evidence="14" type="ORF">EDC62_2026</name>
</gene>
<dbReference type="InterPro" id="IPR011867">
    <property type="entry name" value="ModB_ABC"/>
</dbReference>
<evidence type="ECO:0000256" key="3">
    <source>
        <dbReference type="ARBA" id="ARBA00007069"/>
    </source>
</evidence>
<dbReference type="GO" id="GO:0015098">
    <property type="term" value="F:molybdate ion transmembrane transporter activity"/>
    <property type="evidence" value="ECO:0007669"/>
    <property type="project" value="UniProtKB-UniRule"/>
</dbReference>
<evidence type="ECO:0000256" key="7">
    <source>
        <dbReference type="ARBA" id="ARBA00022519"/>
    </source>
</evidence>
<dbReference type="CDD" id="cd06261">
    <property type="entry name" value="TM_PBP2"/>
    <property type="match status" value="1"/>
</dbReference>
<sequence length="236" mass="25049">MNLAATTLGLTADEWLAIRLTAELAAATTLILLLLGAPLAWWLTRSASRWANLVSAAVSLPLVLPPTVIGFYLLIALGPEGFIGRTLERLGAHHLAFSFGGILIGSVIYSLPFAVQPLREAFAGIDPKLLDAAATLRARGLDRFFSVVLPLSRSGILTAVVLSFAHTVGEFGVIAMLGGNIAGETRVVSIAIYDHTQAMEYAAAHRLSAVLLGFSFVTLLAFYALNQRALRPAKLG</sequence>
<keyword evidence="4 11" id="KW-0813">Transport</keyword>
<dbReference type="InterPro" id="IPR000515">
    <property type="entry name" value="MetI-like"/>
</dbReference>
<feature type="transmembrane region" description="Helical" evidence="11">
    <location>
        <begin position="24"/>
        <end position="43"/>
    </location>
</feature>
<keyword evidence="10 11" id="KW-0472">Membrane</keyword>
<comment type="function">
    <text evidence="1 12">Part of the binding-protein-dependent transport system for molybdenum; probably responsible for the translocation of the substrate across the membrane.</text>
</comment>
<dbReference type="EMBL" id="RKQL01000005">
    <property type="protein sequence ID" value="RPE64904.1"/>
    <property type="molecule type" value="Genomic_DNA"/>
</dbReference>
<dbReference type="FunFam" id="1.10.3720.10:FF:000054">
    <property type="entry name" value="Molybdenum transport system permease"/>
    <property type="match status" value="1"/>
</dbReference>
<dbReference type="Proteomes" id="UP000272193">
    <property type="component" value="Unassembled WGS sequence"/>
</dbReference>
<evidence type="ECO:0000256" key="5">
    <source>
        <dbReference type="ARBA" id="ARBA00022475"/>
    </source>
</evidence>
<evidence type="ECO:0000313" key="14">
    <source>
        <dbReference type="EMBL" id="RPE64904.1"/>
    </source>
</evidence>
<evidence type="ECO:0000256" key="2">
    <source>
        <dbReference type="ARBA" id="ARBA00004429"/>
    </source>
</evidence>
<reference evidence="14 15" key="1">
    <citation type="submission" date="2018-11" db="EMBL/GenBank/DDBJ databases">
        <title>Genomic Encyclopedia of Type Strains, Phase IV (KMG-IV): sequencing the most valuable type-strain genomes for metagenomic binning, comparative biology and taxonomic classification.</title>
        <authorList>
            <person name="Goeker M."/>
        </authorList>
    </citation>
    <scope>NUCLEOTIDE SEQUENCE [LARGE SCALE GENOMIC DNA]</scope>
    <source>
        <strain evidence="14 15">DSM 101684</strain>
    </source>
</reference>